<dbReference type="InterPro" id="IPR053851">
    <property type="entry name" value="DUF6929"/>
</dbReference>
<name>A0ABX2EHP9_9BURK</name>
<reference evidence="1 2" key="1">
    <citation type="submission" date="2020-05" db="EMBL/GenBank/DDBJ databases">
        <title>Aquincola sp. isolate from soil.</title>
        <authorList>
            <person name="Han J."/>
            <person name="Kim D.-U."/>
        </authorList>
    </citation>
    <scope>NUCLEOTIDE SEQUENCE [LARGE SCALE GENOMIC DNA]</scope>
    <source>
        <strain evidence="1 2">S2</strain>
    </source>
</reference>
<dbReference type="RefSeq" id="WP_173123582.1">
    <property type="nucleotide sequence ID" value="NZ_JABRWJ010000004.1"/>
</dbReference>
<dbReference type="EMBL" id="JABRWJ010000004">
    <property type="protein sequence ID" value="NRF68175.1"/>
    <property type="molecule type" value="Genomic_DNA"/>
</dbReference>
<gene>
    <name evidence="1" type="ORF">HLB44_14370</name>
</gene>
<proteinExistence type="predicted"/>
<evidence type="ECO:0000313" key="1">
    <source>
        <dbReference type="EMBL" id="NRF68175.1"/>
    </source>
</evidence>
<dbReference type="Proteomes" id="UP000737171">
    <property type="component" value="Unassembled WGS sequence"/>
</dbReference>
<keyword evidence="2" id="KW-1185">Reference proteome</keyword>
<accession>A0ABX2EHP9</accession>
<dbReference type="Pfam" id="PF22000">
    <property type="entry name" value="DUF6929"/>
    <property type="match status" value="1"/>
</dbReference>
<evidence type="ECO:0000313" key="2">
    <source>
        <dbReference type="Proteomes" id="UP000737171"/>
    </source>
</evidence>
<sequence length="314" mass="33171">MGADQRRATAALKPQLLRALTLDAATHPRAQPHVSAASGLVCHAGRVFVVADDEHHLAVFDDASAPGRLLPLFEGALPADATERKRVKPDCEALLQLPPWGAAPHGALLAWGSGSRPQRERGALLRLDRAGAPAGAAEVIDLSGLIAPLRERYADLNLEGALLLGESFVLLQRGTQAGSPNAALHYRAHDLRALLDGRIHTLAPLDEVRYDLGRLDGLALGFTDAAALPGGGWAYTAAAEDTDDPYLDGACAGSVIGLVNAQGRLGTQWRLAGHDKIEGIAVQADGRRLWACLVSDADDPARAACLWRVVLPLR</sequence>
<comment type="caution">
    <text evidence="1">The sequence shown here is derived from an EMBL/GenBank/DDBJ whole genome shotgun (WGS) entry which is preliminary data.</text>
</comment>
<evidence type="ECO:0008006" key="3">
    <source>
        <dbReference type="Google" id="ProtNLM"/>
    </source>
</evidence>
<organism evidence="1 2">
    <name type="scientific">Pseudaquabacterium terrae</name>
    <dbReference type="NCBI Taxonomy" id="2732868"/>
    <lineage>
        <taxon>Bacteria</taxon>
        <taxon>Pseudomonadati</taxon>
        <taxon>Pseudomonadota</taxon>
        <taxon>Betaproteobacteria</taxon>
        <taxon>Burkholderiales</taxon>
        <taxon>Sphaerotilaceae</taxon>
        <taxon>Pseudaquabacterium</taxon>
    </lineage>
</organism>
<protein>
    <recommendedName>
        <fullName evidence="3">DUF3616 domain-containing protein</fullName>
    </recommendedName>
</protein>